<proteinExistence type="predicted"/>
<sequence length="140" mass="15912">MPWGGSGSAGFAAAHAKAKTMVSEKNAKREYGVTEEDLDSIPPELVSHRSSFGNYYRSFRREDVLAVIAKKGGEEAVQNCKDKKELQDLQADLKKVDKELQELSDRKEHLQSRITEVKKRLGEETEIEEPPKKRRRTRLA</sequence>
<dbReference type="EMBL" id="HBKP01019494">
    <property type="protein sequence ID" value="CAE2232315.1"/>
    <property type="molecule type" value="Transcribed_RNA"/>
</dbReference>
<evidence type="ECO:0000256" key="1">
    <source>
        <dbReference type="SAM" id="Coils"/>
    </source>
</evidence>
<feature type="coiled-coil region" evidence="1">
    <location>
        <begin position="86"/>
        <end position="120"/>
    </location>
</feature>
<protein>
    <submittedName>
        <fullName evidence="3">Uncharacterized protein</fullName>
    </submittedName>
</protein>
<organism evidence="3">
    <name type="scientific">Vannella robusta</name>
    <dbReference type="NCBI Taxonomy" id="1487602"/>
    <lineage>
        <taxon>Eukaryota</taxon>
        <taxon>Amoebozoa</taxon>
        <taxon>Discosea</taxon>
        <taxon>Flabellinia</taxon>
        <taxon>Vannellidae</taxon>
        <taxon>Vannella</taxon>
    </lineage>
</organism>
<dbReference type="AlphaFoldDB" id="A0A7S4IKK5"/>
<name>A0A7S4IKK5_9EUKA</name>
<feature type="region of interest" description="Disordered" evidence="2">
    <location>
        <begin position="120"/>
        <end position="140"/>
    </location>
</feature>
<accession>A0A7S4IKK5</accession>
<evidence type="ECO:0000313" key="3">
    <source>
        <dbReference type="EMBL" id="CAE2232315.1"/>
    </source>
</evidence>
<gene>
    <name evidence="3" type="ORF">VSP0166_LOCUS13810</name>
</gene>
<keyword evidence="1" id="KW-0175">Coiled coil</keyword>
<reference evidence="3" key="1">
    <citation type="submission" date="2021-01" db="EMBL/GenBank/DDBJ databases">
        <authorList>
            <person name="Corre E."/>
            <person name="Pelletier E."/>
            <person name="Niang G."/>
            <person name="Scheremetjew M."/>
            <person name="Finn R."/>
            <person name="Kale V."/>
            <person name="Holt S."/>
            <person name="Cochrane G."/>
            <person name="Meng A."/>
            <person name="Brown T."/>
            <person name="Cohen L."/>
        </authorList>
    </citation>
    <scope>NUCLEOTIDE SEQUENCE</scope>
    <source>
        <strain evidence="3">DIVA3 518/3/11/1/6</strain>
    </source>
</reference>
<evidence type="ECO:0000256" key="2">
    <source>
        <dbReference type="SAM" id="MobiDB-lite"/>
    </source>
</evidence>